<dbReference type="PANTHER" id="PTHR24421:SF10">
    <property type="entry name" value="NITRATE_NITRITE SENSOR PROTEIN NARQ"/>
    <property type="match status" value="1"/>
</dbReference>
<feature type="domain" description="Signal transduction histidine kinase subgroup 3 dimerisation and phosphoacceptor" evidence="12">
    <location>
        <begin position="222"/>
        <end position="288"/>
    </location>
</feature>
<feature type="transmembrane region" description="Helical" evidence="10">
    <location>
        <begin position="71"/>
        <end position="89"/>
    </location>
</feature>
<proteinExistence type="predicted"/>
<dbReference type="InterPro" id="IPR011712">
    <property type="entry name" value="Sig_transdc_His_kin_sub3_dim/P"/>
</dbReference>
<comment type="catalytic activity">
    <reaction evidence="1">
        <text>ATP + protein L-histidine = ADP + protein N-phospho-L-histidine.</text>
        <dbReference type="EC" id="2.7.13.3"/>
    </reaction>
</comment>
<dbReference type="Proteomes" id="UP001595773">
    <property type="component" value="Unassembled WGS sequence"/>
</dbReference>
<dbReference type="InterPro" id="IPR050482">
    <property type="entry name" value="Sensor_HK_TwoCompSys"/>
</dbReference>
<accession>A0ABV8R379</accession>
<evidence type="ECO:0000256" key="1">
    <source>
        <dbReference type="ARBA" id="ARBA00000085"/>
    </source>
</evidence>
<name>A0ABV8R379_9MICC</name>
<evidence type="ECO:0000256" key="2">
    <source>
        <dbReference type="ARBA" id="ARBA00012438"/>
    </source>
</evidence>
<keyword evidence="10" id="KW-0472">Membrane</keyword>
<organism evidence="13 14">
    <name type="scientific">Arthrobacter cryoconiti</name>
    <dbReference type="NCBI Taxonomy" id="748907"/>
    <lineage>
        <taxon>Bacteria</taxon>
        <taxon>Bacillati</taxon>
        <taxon>Actinomycetota</taxon>
        <taxon>Actinomycetes</taxon>
        <taxon>Micrococcales</taxon>
        <taxon>Micrococcaceae</taxon>
        <taxon>Arthrobacter</taxon>
    </lineage>
</organism>
<keyword evidence="5" id="KW-0547">Nucleotide-binding</keyword>
<evidence type="ECO:0000313" key="13">
    <source>
        <dbReference type="EMBL" id="MFC4266408.1"/>
    </source>
</evidence>
<evidence type="ECO:0000256" key="6">
    <source>
        <dbReference type="ARBA" id="ARBA00022777"/>
    </source>
</evidence>
<evidence type="ECO:0000256" key="7">
    <source>
        <dbReference type="ARBA" id="ARBA00022840"/>
    </source>
</evidence>
<dbReference type="Pfam" id="PF07730">
    <property type="entry name" value="HisKA_3"/>
    <property type="match status" value="1"/>
</dbReference>
<feature type="transmembrane region" description="Helical" evidence="10">
    <location>
        <begin position="119"/>
        <end position="135"/>
    </location>
</feature>
<dbReference type="Gene3D" id="1.20.5.1930">
    <property type="match status" value="1"/>
</dbReference>
<keyword evidence="7" id="KW-0067">ATP-binding</keyword>
<evidence type="ECO:0000256" key="4">
    <source>
        <dbReference type="ARBA" id="ARBA00022679"/>
    </source>
</evidence>
<dbReference type="Gene3D" id="3.30.565.10">
    <property type="entry name" value="Histidine kinase-like ATPase, C-terminal domain"/>
    <property type="match status" value="1"/>
</dbReference>
<evidence type="ECO:0000313" key="14">
    <source>
        <dbReference type="Proteomes" id="UP001595773"/>
    </source>
</evidence>
<evidence type="ECO:0000256" key="8">
    <source>
        <dbReference type="ARBA" id="ARBA00023012"/>
    </source>
</evidence>
<gene>
    <name evidence="13" type="ORF">ACFOW9_12430</name>
</gene>
<keyword evidence="3" id="KW-0597">Phosphoprotein</keyword>
<evidence type="ECO:0000256" key="5">
    <source>
        <dbReference type="ARBA" id="ARBA00022741"/>
    </source>
</evidence>
<feature type="domain" description="Histidine kinase/HSP90-like ATPase" evidence="11">
    <location>
        <begin position="333"/>
        <end position="422"/>
    </location>
</feature>
<feature type="region of interest" description="Disordered" evidence="9">
    <location>
        <begin position="1"/>
        <end position="22"/>
    </location>
</feature>
<feature type="transmembrane region" description="Helical" evidence="10">
    <location>
        <begin position="180"/>
        <end position="199"/>
    </location>
</feature>
<dbReference type="Pfam" id="PF02518">
    <property type="entry name" value="HATPase_c"/>
    <property type="match status" value="1"/>
</dbReference>
<keyword evidence="10" id="KW-0812">Transmembrane</keyword>
<evidence type="ECO:0000256" key="3">
    <source>
        <dbReference type="ARBA" id="ARBA00022553"/>
    </source>
</evidence>
<keyword evidence="4" id="KW-0808">Transferase</keyword>
<keyword evidence="8" id="KW-0902">Two-component regulatory system</keyword>
<evidence type="ECO:0000259" key="11">
    <source>
        <dbReference type="Pfam" id="PF02518"/>
    </source>
</evidence>
<dbReference type="InterPro" id="IPR003594">
    <property type="entry name" value="HATPase_dom"/>
</dbReference>
<dbReference type="PANTHER" id="PTHR24421">
    <property type="entry name" value="NITRATE/NITRITE SENSOR PROTEIN NARX-RELATED"/>
    <property type="match status" value="1"/>
</dbReference>
<dbReference type="GO" id="GO:0016301">
    <property type="term" value="F:kinase activity"/>
    <property type="evidence" value="ECO:0007669"/>
    <property type="project" value="UniProtKB-KW"/>
</dbReference>
<dbReference type="CDD" id="cd16917">
    <property type="entry name" value="HATPase_UhpB-NarQ-NarX-like"/>
    <property type="match status" value="1"/>
</dbReference>
<keyword evidence="10" id="KW-1133">Transmembrane helix</keyword>
<comment type="caution">
    <text evidence="13">The sequence shown here is derived from an EMBL/GenBank/DDBJ whole genome shotgun (WGS) entry which is preliminary data.</text>
</comment>
<evidence type="ECO:0000259" key="12">
    <source>
        <dbReference type="Pfam" id="PF07730"/>
    </source>
</evidence>
<keyword evidence="14" id="KW-1185">Reference proteome</keyword>
<sequence length="428" mass="46138">MRTYNQAGAAERTAAAPAETPSAARRADEFSASRRGVVRKYLYDHPRVMDLVVILVYLLMSAATFQSSAFITNAAVNIALVLVSCVVLIFRRDKPLVVLALLLALEIVNVILVHNTANLGVGLWFALYVVALNYSRVFSFSMAAAVSAPLAVYTLFFYQIPKEFLGDNGVGATESNVITVIVMLLFNIIAAGAGTSVRLGRAHEEELRQWAVRNAQLASVAERNRIAREMHDIVAHSLTVMVALSDGAAVVVSRNPEQAAGVLSQLSQTGRTALSDMRRVLGVLREDDSDRERTPQPASADLGALIEGFRQAGMPLNLTFAGPSLPADPALQLTVYRIVQESLTNVLRYGTDVSWVRVRIENDPAQDVLRVTVADDGHGSVDAPLGTGQGIVGMRERARIYAGTVHAGKAIAGGWAVDVTLRPREGRP</sequence>
<feature type="transmembrane region" description="Helical" evidence="10">
    <location>
        <begin position="142"/>
        <end position="160"/>
    </location>
</feature>
<evidence type="ECO:0000256" key="10">
    <source>
        <dbReference type="SAM" id="Phobius"/>
    </source>
</evidence>
<reference evidence="14" key="1">
    <citation type="journal article" date="2019" name="Int. J. Syst. Evol. Microbiol.">
        <title>The Global Catalogue of Microorganisms (GCM) 10K type strain sequencing project: providing services to taxonomists for standard genome sequencing and annotation.</title>
        <authorList>
            <consortium name="The Broad Institute Genomics Platform"/>
            <consortium name="The Broad Institute Genome Sequencing Center for Infectious Disease"/>
            <person name="Wu L."/>
            <person name="Ma J."/>
        </authorList>
    </citation>
    <scope>NUCLEOTIDE SEQUENCE [LARGE SCALE GENOMIC DNA]</scope>
    <source>
        <strain evidence="14">CGMCC 1.10698</strain>
    </source>
</reference>
<dbReference type="SUPFAM" id="SSF55874">
    <property type="entry name" value="ATPase domain of HSP90 chaperone/DNA topoisomerase II/histidine kinase"/>
    <property type="match status" value="1"/>
</dbReference>
<keyword evidence="6 13" id="KW-0418">Kinase</keyword>
<protein>
    <recommendedName>
        <fullName evidence="2">histidine kinase</fullName>
        <ecNumber evidence="2">2.7.13.3</ecNumber>
    </recommendedName>
</protein>
<dbReference type="InterPro" id="IPR036890">
    <property type="entry name" value="HATPase_C_sf"/>
</dbReference>
<feature type="compositionally biased region" description="Low complexity" evidence="9">
    <location>
        <begin position="7"/>
        <end position="22"/>
    </location>
</feature>
<dbReference type="EMBL" id="JBHSCQ010000020">
    <property type="protein sequence ID" value="MFC4266408.1"/>
    <property type="molecule type" value="Genomic_DNA"/>
</dbReference>
<dbReference type="RefSeq" id="WP_230066770.1">
    <property type="nucleotide sequence ID" value="NZ_BAABLL010000008.1"/>
</dbReference>
<evidence type="ECO:0000256" key="9">
    <source>
        <dbReference type="SAM" id="MobiDB-lite"/>
    </source>
</evidence>
<dbReference type="EC" id="2.7.13.3" evidence="2"/>